<keyword evidence="1" id="KW-1133">Transmembrane helix</keyword>
<gene>
    <name evidence="2" type="ORF">SAMN04487860_108101</name>
</gene>
<feature type="transmembrane region" description="Helical" evidence="1">
    <location>
        <begin position="12"/>
        <end position="30"/>
    </location>
</feature>
<evidence type="ECO:0008006" key="4">
    <source>
        <dbReference type="Google" id="ProtNLM"/>
    </source>
</evidence>
<accession>A0A1M7KF63</accession>
<keyword evidence="1" id="KW-0472">Membrane</keyword>
<organism evidence="2 3">
    <name type="scientific">Ruminococcus flavefaciens</name>
    <dbReference type="NCBI Taxonomy" id="1265"/>
    <lineage>
        <taxon>Bacteria</taxon>
        <taxon>Bacillati</taxon>
        <taxon>Bacillota</taxon>
        <taxon>Clostridia</taxon>
        <taxon>Eubacteriales</taxon>
        <taxon>Oscillospiraceae</taxon>
        <taxon>Ruminococcus</taxon>
    </lineage>
</organism>
<evidence type="ECO:0000256" key="1">
    <source>
        <dbReference type="SAM" id="Phobius"/>
    </source>
</evidence>
<dbReference type="RefSeq" id="WP_072951139.1">
    <property type="nucleotide sequence ID" value="NZ_FRCT01000008.1"/>
</dbReference>
<protein>
    <recommendedName>
        <fullName evidence="4">Transmembrane protein</fullName>
    </recommendedName>
</protein>
<sequence length="100" mass="10958">MASRKNRIVSLIVFLIFSFVILSSVIFIIINSDHKCCGEDCCICIEIAECLGSLQAHGNADTGNNRILLLLISVILSVNTVIEAHSKHTTLVSLKVEFLN</sequence>
<keyword evidence="1" id="KW-0812">Transmembrane</keyword>
<dbReference type="EMBL" id="FRCT01000008">
    <property type="protein sequence ID" value="SHM63942.1"/>
    <property type="molecule type" value="Genomic_DNA"/>
</dbReference>
<proteinExistence type="predicted"/>
<dbReference type="AlphaFoldDB" id="A0A1M7KF63"/>
<dbReference type="Proteomes" id="UP000184394">
    <property type="component" value="Unassembled WGS sequence"/>
</dbReference>
<evidence type="ECO:0000313" key="3">
    <source>
        <dbReference type="Proteomes" id="UP000184394"/>
    </source>
</evidence>
<evidence type="ECO:0000313" key="2">
    <source>
        <dbReference type="EMBL" id="SHM63942.1"/>
    </source>
</evidence>
<name>A0A1M7KF63_RUMFL</name>
<reference evidence="2 3" key="1">
    <citation type="submission" date="2016-11" db="EMBL/GenBank/DDBJ databases">
        <authorList>
            <person name="Jaros S."/>
            <person name="Januszkiewicz K."/>
            <person name="Wedrychowicz H."/>
        </authorList>
    </citation>
    <scope>NUCLEOTIDE SEQUENCE [LARGE SCALE GENOMIC DNA]</scope>
    <source>
        <strain evidence="2 3">Y1</strain>
    </source>
</reference>